<dbReference type="EMBL" id="FNYS01000009">
    <property type="protein sequence ID" value="SEJ01837.1"/>
    <property type="molecule type" value="Genomic_DNA"/>
</dbReference>
<dbReference type="GeneID" id="82257364"/>
<evidence type="ECO:0000313" key="3">
    <source>
        <dbReference type="Proteomes" id="UP000183077"/>
    </source>
</evidence>
<dbReference type="PANTHER" id="PTHR43539:SF4">
    <property type="entry name" value="BACILLIREDOXIN REDUCTASE BDR"/>
    <property type="match status" value="1"/>
</dbReference>
<proteinExistence type="predicted"/>
<accession>A0A1H6VJJ5</accession>
<dbReference type="InterPro" id="IPR036188">
    <property type="entry name" value="FAD/NAD-bd_sf"/>
</dbReference>
<dbReference type="PROSITE" id="PS51257">
    <property type="entry name" value="PROKAR_LIPOPROTEIN"/>
    <property type="match status" value="1"/>
</dbReference>
<dbReference type="PANTHER" id="PTHR43539">
    <property type="entry name" value="FLAVIN-BINDING MONOOXYGENASE-LIKE PROTEIN (AFU_ORTHOLOGUE AFUA_4G09220)"/>
    <property type="match status" value="1"/>
</dbReference>
<dbReference type="GO" id="GO:0004497">
    <property type="term" value="F:monooxygenase activity"/>
    <property type="evidence" value="ECO:0007669"/>
    <property type="project" value="TreeGrafter"/>
</dbReference>
<sequence>MKHFDIIIIGGGPIGIACGIEAKKNGLSYLIIEKGCLVNSLYHYPVNMQFFSSSELLELDKIPFISKENKPRRSEALEYYRRVVTTNELNINLFEAVIETQKDKEGIFHVKTSKDSYTAKDVIIATGFYDIPNPLNIPGENLPKVSHYYTDPHYYAGMDVVVVGASNSSVDAALECYRKGAKVTMVVRDSEISSHVKYWVKPDIENRIKEGSITALFNSNIKEITDNSVVINNNNEEITIKNDFVLALTGYRPNFVFLEQLGVSISNDENRTPTYNTETMETNVTNLYLAGVVCGGLNTHTWFIENSRIHAVTILTHIISKYRYCRF</sequence>
<dbReference type="Pfam" id="PF13738">
    <property type="entry name" value="Pyr_redox_3"/>
    <property type="match status" value="1"/>
</dbReference>
<dbReference type="InterPro" id="IPR023856">
    <property type="entry name" value="Bdr"/>
</dbReference>
<organism evidence="2 3">
    <name type="scientific">Myroides marinus</name>
    <dbReference type="NCBI Taxonomy" id="703342"/>
    <lineage>
        <taxon>Bacteria</taxon>
        <taxon>Pseudomonadati</taxon>
        <taxon>Bacteroidota</taxon>
        <taxon>Flavobacteriia</taxon>
        <taxon>Flavobacteriales</taxon>
        <taxon>Flavobacteriaceae</taxon>
        <taxon>Myroides</taxon>
    </lineage>
</organism>
<dbReference type="InterPro" id="IPR050982">
    <property type="entry name" value="Auxin_biosynth/cation_transpt"/>
</dbReference>
<dbReference type="Proteomes" id="UP000183077">
    <property type="component" value="Unassembled WGS sequence"/>
</dbReference>
<reference evidence="2 3" key="1">
    <citation type="submission" date="2016-10" db="EMBL/GenBank/DDBJ databases">
        <authorList>
            <person name="de Groot N.N."/>
        </authorList>
    </citation>
    <scope>NUCLEOTIDE SEQUENCE [LARGE SCALE GENOMIC DNA]</scope>
    <source>
        <strain evidence="2 3">DSM 23048</strain>
    </source>
</reference>
<evidence type="ECO:0000313" key="2">
    <source>
        <dbReference type="EMBL" id="SEJ01837.1"/>
    </source>
</evidence>
<evidence type="ECO:0000256" key="1">
    <source>
        <dbReference type="ARBA" id="ARBA00023002"/>
    </source>
</evidence>
<dbReference type="RefSeq" id="WP_074746270.1">
    <property type="nucleotide sequence ID" value="NZ_FNYS01000009.1"/>
</dbReference>
<dbReference type="Gene3D" id="3.50.50.60">
    <property type="entry name" value="FAD/NAD(P)-binding domain"/>
    <property type="match status" value="2"/>
</dbReference>
<protein>
    <submittedName>
        <fullName evidence="2">Thioredoxin reductase (NADPH)</fullName>
    </submittedName>
</protein>
<dbReference type="GO" id="GO:0050660">
    <property type="term" value="F:flavin adenine dinucleotide binding"/>
    <property type="evidence" value="ECO:0007669"/>
    <property type="project" value="TreeGrafter"/>
</dbReference>
<dbReference type="AlphaFoldDB" id="A0A1H6VJJ5"/>
<dbReference type="SUPFAM" id="SSF51905">
    <property type="entry name" value="FAD/NAD(P)-binding domain"/>
    <property type="match status" value="1"/>
</dbReference>
<dbReference type="PRINTS" id="PR00368">
    <property type="entry name" value="FADPNR"/>
</dbReference>
<name>A0A1H6VJJ5_9FLAO</name>
<keyword evidence="1" id="KW-0560">Oxidoreductase</keyword>
<dbReference type="NCBIfam" id="TIGR04018">
    <property type="entry name" value="Bthiol_YpdA"/>
    <property type="match status" value="1"/>
</dbReference>
<gene>
    <name evidence="2" type="ORF">SAMN04488018_10990</name>
</gene>
<dbReference type="PRINTS" id="PR00469">
    <property type="entry name" value="PNDRDTASEII"/>
</dbReference>